<sequence>MQRNYWAAHQKTKTPRHAARRYFFIGLGGILLIGVALCGWLGFRAAVIRNELQSAIQLVPPLRESLTGDGKERATEITQQLTAHTAAAREASNDPWWTMASGLPWLGNNISAISEMARSADDVAALGLKPLVQVYDSLDWEVLVPSDSGADLTPLVQASTKVKASAGAVRLSADRLKGIDNARLVPDISEPLGDAKQQLTEIADALDVAADAAQISPQMLGVDGPRTYLLIIQNNAESRASGGIPGALAAMTVDHGKLSLGIQSSAGDVGIMSPPLPVDRQQQQIYSGRLGKYMQDVNLTPDFPTAAATARGMWEQKTGQRVDGVISIDPVVLSYILQSTGPVPVGGPELAAFKAAGLPTELTGSNVVATLLSEVYAKVQQPRLQDAYFAGVAKEVFSAFSSGKAEAKGLINGLTRGVEERRVLVWSANSPEEAIITKYALGGSTSGPSVSASQFGVYFNDGTGAKMDYYVKRTVQLIKDCPADGYEQTTVRISSTNTAPADASTSLPPYVTGGGAFGVAPGSVQTNIVVYGPVQANVESATTNGQKIPFAPYLHAMRPVGVVAQQLAPGESKTVDFTFGKIVQHTEPNVVVTPTVQHVKDVILPTENASCNLGQ</sequence>
<accession>A0AAJ1SUK4</accession>
<evidence type="ECO:0000256" key="1">
    <source>
        <dbReference type="SAM" id="Phobius"/>
    </source>
</evidence>
<dbReference type="InterPro" id="IPR025101">
    <property type="entry name" value="DUF4012"/>
</dbReference>
<reference evidence="2 3" key="1">
    <citation type="submission" date="2023-07" db="EMBL/GenBank/DDBJ databases">
        <title>Sorghum-associated microbial communities from plants grown in Nebraska, USA.</title>
        <authorList>
            <person name="Schachtman D."/>
        </authorList>
    </citation>
    <scope>NUCLEOTIDE SEQUENCE [LARGE SCALE GENOMIC DNA]</scope>
    <source>
        <strain evidence="2 3">DS1001</strain>
    </source>
</reference>
<keyword evidence="3" id="KW-1185">Reference proteome</keyword>
<organism evidence="2 3">
    <name type="scientific">Pseudarthrobacter niigatensis</name>
    <dbReference type="NCBI Taxonomy" id="369935"/>
    <lineage>
        <taxon>Bacteria</taxon>
        <taxon>Bacillati</taxon>
        <taxon>Actinomycetota</taxon>
        <taxon>Actinomycetes</taxon>
        <taxon>Micrococcales</taxon>
        <taxon>Micrococcaceae</taxon>
        <taxon>Pseudarthrobacter</taxon>
    </lineage>
</organism>
<evidence type="ECO:0008006" key="4">
    <source>
        <dbReference type="Google" id="ProtNLM"/>
    </source>
</evidence>
<dbReference type="RefSeq" id="WP_307359311.1">
    <property type="nucleotide sequence ID" value="NZ_JAUSTB010000005.1"/>
</dbReference>
<evidence type="ECO:0000313" key="3">
    <source>
        <dbReference type="Proteomes" id="UP001239267"/>
    </source>
</evidence>
<comment type="caution">
    <text evidence="2">The sequence shown here is derived from an EMBL/GenBank/DDBJ whole genome shotgun (WGS) entry which is preliminary data.</text>
</comment>
<dbReference type="Pfam" id="PF13196">
    <property type="entry name" value="DUF4012"/>
    <property type="match status" value="1"/>
</dbReference>
<keyword evidence="1" id="KW-0472">Membrane</keyword>
<dbReference type="EMBL" id="JAUSTB010000005">
    <property type="protein sequence ID" value="MDQ0145999.1"/>
    <property type="molecule type" value="Genomic_DNA"/>
</dbReference>
<feature type="transmembrane region" description="Helical" evidence="1">
    <location>
        <begin position="21"/>
        <end position="43"/>
    </location>
</feature>
<dbReference type="AlphaFoldDB" id="A0AAJ1SUK4"/>
<keyword evidence="1" id="KW-0812">Transmembrane</keyword>
<proteinExistence type="predicted"/>
<evidence type="ECO:0000313" key="2">
    <source>
        <dbReference type="EMBL" id="MDQ0145999.1"/>
    </source>
</evidence>
<name>A0AAJ1SUK4_9MICC</name>
<keyword evidence="1" id="KW-1133">Transmembrane helix</keyword>
<protein>
    <recommendedName>
        <fullName evidence="4">DUF4012 domain-containing protein</fullName>
    </recommendedName>
</protein>
<dbReference type="Proteomes" id="UP001239267">
    <property type="component" value="Unassembled WGS sequence"/>
</dbReference>
<gene>
    <name evidence="2" type="ORF">J2T23_001892</name>
</gene>